<evidence type="ECO:0000313" key="5">
    <source>
        <dbReference type="Proteomes" id="UP001501302"/>
    </source>
</evidence>
<accession>A0ABP9GVE1</accession>
<evidence type="ECO:0000256" key="1">
    <source>
        <dbReference type="ARBA" id="ARBA00008779"/>
    </source>
</evidence>
<dbReference type="Proteomes" id="UP001501302">
    <property type="component" value="Unassembled WGS sequence"/>
</dbReference>
<evidence type="ECO:0000256" key="2">
    <source>
        <dbReference type="ARBA" id="ARBA00022801"/>
    </source>
</evidence>
<dbReference type="Gene3D" id="3.40.720.10">
    <property type="entry name" value="Alkaline Phosphatase, subunit A"/>
    <property type="match status" value="1"/>
</dbReference>
<gene>
    <name evidence="4" type="ORF">GCM10023314_30210</name>
</gene>
<name>A0ABP9GVE1_9FLAO</name>
<dbReference type="Pfam" id="PF00884">
    <property type="entry name" value="Sulfatase"/>
    <property type="match status" value="1"/>
</dbReference>
<dbReference type="CDD" id="cd16145">
    <property type="entry name" value="ARS_like"/>
    <property type="match status" value="1"/>
</dbReference>
<proteinExistence type="inferred from homology"/>
<sequence>MNNLGFQYNLDMNEDKISGFLVVFFGFFLLLSCSNKNGDKDQLPNIIYFLADDLGYGDVGIYGQEKIQTPNIDELARNGMLFTNHYSGAPVCAPARSVLLTGQHMGHTPIRGNDEWSERGDVWNYKKVADNIKLEGQRPLPKETVTIGNLLQKQGYKTSIFGKWGLGAPETEGVPTKQGFNYFYGYNCQRQAHNLYPLHLWENEKKVFLANDVLAWGTKLDSLANPNDSKSYKKYQQNEYAPEMIHQKALKFLEENKSHPFFMYYTSPLPHVPLQAPIEYVEKYKKIFGEEVPYIGDRGYFPNQHPRATYAAMISYLDEQLGDLILKLKDLGLYENTLIIFSSDNGPTYNGGVDPEFFNSAKPFKSEYGRTKGYLYEGGIRVPMIASWPNHIQSKTKSEHISVFYDVLPTICDIVGIDNPKGIDGISFKSELLSEKQKEHEFLYWEFSSYNGQQAVRMGKWKGIRQNIFDGNMHIELYNLEMDIKEENDVSNQYPNVVLKIRNIMKQEHKPSKNKKFIFKQLGDN</sequence>
<protein>
    <submittedName>
        <fullName evidence="4">Arylsulfatase</fullName>
    </submittedName>
</protein>
<evidence type="ECO:0000259" key="3">
    <source>
        <dbReference type="Pfam" id="PF00884"/>
    </source>
</evidence>
<feature type="domain" description="Sulfatase N-terminal" evidence="3">
    <location>
        <begin position="44"/>
        <end position="417"/>
    </location>
</feature>
<dbReference type="InterPro" id="IPR017850">
    <property type="entry name" value="Alkaline_phosphatase_core_sf"/>
</dbReference>
<comment type="similarity">
    <text evidence="1">Belongs to the sulfatase family.</text>
</comment>
<keyword evidence="2" id="KW-0378">Hydrolase</keyword>
<organism evidence="4 5">
    <name type="scientific">Algibacter agarivorans</name>
    <dbReference type="NCBI Taxonomy" id="1109741"/>
    <lineage>
        <taxon>Bacteria</taxon>
        <taxon>Pseudomonadati</taxon>
        <taxon>Bacteroidota</taxon>
        <taxon>Flavobacteriia</taxon>
        <taxon>Flavobacteriales</taxon>
        <taxon>Flavobacteriaceae</taxon>
        <taxon>Algibacter</taxon>
    </lineage>
</organism>
<comment type="caution">
    <text evidence="4">The sequence shown here is derived from an EMBL/GenBank/DDBJ whole genome shotgun (WGS) entry which is preliminary data.</text>
</comment>
<dbReference type="SUPFAM" id="SSF53649">
    <property type="entry name" value="Alkaline phosphatase-like"/>
    <property type="match status" value="1"/>
</dbReference>
<dbReference type="InterPro" id="IPR000917">
    <property type="entry name" value="Sulfatase_N"/>
</dbReference>
<evidence type="ECO:0000313" key="4">
    <source>
        <dbReference type="EMBL" id="GAA4954518.1"/>
    </source>
</evidence>
<reference evidence="5" key="1">
    <citation type="journal article" date="2019" name="Int. J. Syst. Evol. Microbiol.">
        <title>The Global Catalogue of Microorganisms (GCM) 10K type strain sequencing project: providing services to taxonomists for standard genome sequencing and annotation.</title>
        <authorList>
            <consortium name="The Broad Institute Genomics Platform"/>
            <consortium name="The Broad Institute Genome Sequencing Center for Infectious Disease"/>
            <person name="Wu L."/>
            <person name="Ma J."/>
        </authorList>
    </citation>
    <scope>NUCLEOTIDE SEQUENCE [LARGE SCALE GENOMIC DNA]</scope>
    <source>
        <strain evidence="5">JCM 18285</strain>
    </source>
</reference>
<dbReference type="PANTHER" id="PTHR43751">
    <property type="entry name" value="SULFATASE"/>
    <property type="match status" value="1"/>
</dbReference>
<keyword evidence="5" id="KW-1185">Reference proteome</keyword>
<dbReference type="EMBL" id="BAABJJ010000044">
    <property type="protein sequence ID" value="GAA4954518.1"/>
    <property type="molecule type" value="Genomic_DNA"/>
</dbReference>
<dbReference type="PANTHER" id="PTHR43751:SF3">
    <property type="entry name" value="SULFATASE N-TERMINAL DOMAIN-CONTAINING PROTEIN"/>
    <property type="match status" value="1"/>
</dbReference>
<dbReference type="InterPro" id="IPR024607">
    <property type="entry name" value="Sulfatase_CS"/>
</dbReference>
<dbReference type="InterPro" id="IPR052701">
    <property type="entry name" value="GAG_Ulvan_Degrading_Sulfatases"/>
</dbReference>
<dbReference type="Gene3D" id="3.30.1120.10">
    <property type="match status" value="1"/>
</dbReference>
<dbReference type="PROSITE" id="PS00523">
    <property type="entry name" value="SULFATASE_1"/>
    <property type="match status" value="1"/>
</dbReference>